<keyword evidence="11" id="KW-1185">Reference proteome</keyword>
<evidence type="ECO:0000313" key="11">
    <source>
        <dbReference type="Proteomes" id="UP000318405"/>
    </source>
</evidence>
<proteinExistence type="inferred from homology"/>
<gene>
    <name evidence="10" type="primary">pstS</name>
    <name evidence="10" type="ORF">FOZ76_23975</name>
</gene>
<keyword evidence="8" id="KW-0732">Signal</keyword>
<comment type="similarity">
    <text evidence="2 7">Belongs to the PstS family.</text>
</comment>
<dbReference type="NCBIfam" id="TIGR00975">
    <property type="entry name" value="3a0107s03"/>
    <property type="match status" value="1"/>
</dbReference>
<sequence length="349" mass="36984">MARTSAGARRWLAALALACAAGAAHAVDITGAGASFPFPLYANWAHSYHAETGDVVNYQSIGSGGGVAQISKPTVDFGATDAPLSGEELDRLGLVQFPALLGGVVPVVHIPGIEPGQLKLSGSELADIFLGRITRWNDPTLTARNPGLTLPDAEILVVHRSDGSGTTYNWTHYLAQVSPAWQETVGVGKAVKWPAGQGGKGNEGVANYVRQLRHTIGYVEYGYARENDLSHVALENSAGNVVQPDAASFAAAAASADWDAVPGMGLTLTNQPGADAWPLAAATFILVPRTTNRPASTRAALAFFDWAFRHGDQMAEDMHYVALPDALTDRVRAVWARDVRDRDGKPVWP</sequence>
<dbReference type="SUPFAM" id="SSF53850">
    <property type="entry name" value="Periplasmic binding protein-like II"/>
    <property type="match status" value="1"/>
</dbReference>
<comment type="function">
    <text evidence="1 7">Part of the ABC transporter complex PstSACB involved in phosphate import.</text>
</comment>
<evidence type="ECO:0000259" key="9">
    <source>
        <dbReference type="Pfam" id="PF12849"/>
    </source>
</evidence>
<dbReference type="Gene3D" id="3.40.190.10">
    <property type="entry name" value="Periplasmic binding protein-like II"/>
    <property type="match status" value="2"/>
</dbReference>
<dbReference type="InterPro" id="IPR050962">
    <property type="entry name" value="Phosphate-bind_PstS"/>
</dbReference>
<dbReference type="Pfam" id="PF12849">
    <property type="entry name" value="PBP_like_2"/>
    <property type="match status" value="1"/>
</dbReference>
<protein>
    <recommendedName>
        <fullName evidence="4 7">Phosphate-binding protein PstS</fullName>
    </recommendedName>
</protein>
<feature type="domain" description="PBP" evidence="9">
    <location>
        <begin position="24"/>
        <end position="308"/>
    </location>
</feature>
<name>A0A556A9B9_9BURK</name>
<feature type="chain" id="PRO_5022014101" description="Phosphate-binding protein PstS" evidence="8">
    <location>
        <begin position="27"/>
        <end position="349"/>
    </location>
</feature>
<accession>A0A556A9B9</accession>
<dbReference type="InterPro" id="IPR024370">
    <property type="entry name" value="PBP_domain"/>
</dbReference>
<dbReference type="GO" id="GO:0035435">
    <property type="term" value="P:phosphate ion transmembrane transport"/>
    <property type="evidence" value="ECO:0007669"/>
    <property type="project" value="InterPro"/>
</dbReference>
<feature type="signal peptide" evidence="8">
    <location>
        <begin position="1"/>
        <end position="26"/>
    </location>
</feature>
<reference evidence="10 11" key="1">
    <citation type="submission" date="2019-07" db="EMBL/GenBank/DDBJ databases">
        <title>Qingshengfaniella alkalisoli gen. nov., sp. nov., isolated from saline soil.</title>
        <authorList>
            <person name="Xu L."/>
            <person name="Huang X.-X."/>
            <person name="Sun J.-Q."/>
        </authorList>
    </citation>
    <scope>NUCLEOTIDE SEQUENCE [LARGE SCALE GENOMIC DNA]</scope>
    <source>
        <strain evidence="10 11">DSM 27279</strain>
    </source>
</reference>
<dbReference type="Proteomes" id="UP000318405">
    <property type="component" value="Unassembled WGS sequence"/>
</dbReference>
<dbReference type="OrthoDB" id="9801510at2"/>
<comment type="subunit">
    <text evidence="3 7">The complex is composed of two ATP-binding proteins (PstB), two transmembrane proteins (PstC and PstA) and a solute-binding protein (PstS).</text>
</comment>
<dbReference type="InterPro" id="IPR005673">
    <property type="entry name" value="ABC_phos-bd_PstS"/>
</dbReference>
<evidence type="ECO:0000313" key="10">
    <source>
        <dbReference type="EMBL" id="TSH89470.1"/>
    </source>
</evidence>
<evidence type="ECO:0000256" key="8">
    <source>
        <dbReference type="SAM" id="SignalP"/>
    </source>
</evidence>
<evidence type="ECO:0000256" key="3">
    <source>
        <dbReference type="ARBA" id="ARBA00011529"/>
    </source>
</evidence>
<comment type="caution">
    <text evidence="10">The sequence shown here is derived from an EMBL/GenBank/DDBJ whole genome shotgun (WGS) entry which is preliminary data.</text>
</comment>
<keyword evidence="5 7" id="KW-0813">Transport</keyword>
<dbReference type="EMBL" id="VLTJ01000041">
    <property type="protein sequence ID" value="TSH89470.1"/>
    <property type="molecule type" value="Genomic_DNA"/>
</dbReference>
<dbReference type="PANTHER" id="PTHR42996:SF1">
    <property type="entry name" value="PHOSPHATE-BINDING PROTEIN PSTS"/>
    <property type="match status" value="1"/>
</dbReference>
<dbReference type="CDD" id="cd13565">
    <property type="entry name" value="PBP2_PstS"/>
    <property type="match status" value="1"/>
</dbReference>
<evidence type="ECO:0000256" key="7">
    <source>
        <dbReference type="PIRNR" id="PIRNR002756"/>
    </source>
</evidence>
<evidence type="ECO:0000256" key="2">
    <source>
        <dbReference type="ARBA" id="ARBA00008725"/>
    </source>
</evidence>
<dbReference type="GO" id="GO:0042301">
    <property type="term" value="F:phosphate ion binding"/>
    <property type="evidence" value="ECO:0007669"/>
    <property type="project" value="InterPro"/>
</dbReference>
<keyword evidence="6 7" id="KW-0592">Phosphate transport</keyword>
<evidence type="ECO:0000256" key="4">
    <source>
        <dbReference type="ARBA" id="ARBA00021889"/>
    </source>
</evidence>
<dbReference type="AlphaFoldDB" id="A0A556A9B9"/>
<dbReference type="GO" id="GO:0043190">
    <property type="term" value="C:ATP-binding cassette (ABC) transporter complex"/>
    <property type="evidence" value="ECO:0007669"/>
    <property type="project" value="InterPro"/>
</dbReference>
<dbReference type="NCBIfam" id="NF008171">
    <property type="entry name" value="PRK10918.1"/>
    <property type="match status" value="1"/>
</dbReference>
<dbReference type="RefSeq" id="WP_143950874.1">
    <property type="nucleotide sequence ID" value="NZ_BAABMB010000005.1"/>
</dbReference>
<evidence type="ECO:0000256" key="1">
    <source>
        <dbReference type="ARBA" id="ARBA00002841"/>
    </source>
</evidence>
<evidence type="ECO:0000256" key="6">
    <source>
        <dbReference type="ARBA" id="ARBA00022592"/>
    </source>
</evidence>
<dbReference type="PIRSF" id="PIRSF002756">
    <property type="entry name" value="PstS"/>
    <property type="match status" value="1"/>
</dbReference>
<evidence type="ECO:0000256" key="5">
    <source>
        <dbReference type="ARBA" id="ARBA00022448"/>
    </source>
</evidence>
<dbReference type="PANTHER" id="PTHR42996">
    <property type="entry name" value="PHOSPHATE-BINDING PROTEIN PSTS"/>
    <property type="match status" value="1"/>
</dbReference>
<organism evidence="10 11">
    <name type="scientific">Verticiella sediminum</name>
    <dbReference type="NCBI Taxonomy" id="1247510"/>
    <lineage>
        <taxon>Bacteria</taxon>
        <taxon>Pseudomonadati</taxon>
        <taxon>Pseudomonadota</taxon>
        <taxon>Betaproteobacteria</taxon>
        <taxon>Burkholderiales</taxon>
        <taxon>Alcaligenaceae</taxon>
        <taxon>Verticiella</taxon>
    </lineage>
</organism>